<evidence type="ECO:0000313" key="2">
    <source>
        <dbReference type="Proteomes" id="UP000180235"/>
    </source>
</evidence>
<organism evidence="1 2">
    <name type="scientific">Gloeomargarita lithophora Alchichica-D10</name>
    <dbReference type="NCBI Taxonomy" id="1188229"/>
    <lineage>
        <taxon>Bacteria</taxon>
        <taxon>Bacillati</taxon>
        <taxon>Cyanobacteriota</taxon>
        <taxon>Cyanophyceae</taxon>
        <taxon>Gloeomargaritales</taxon>
        <taxon>Gloeomargaritaceae</taxon>
        <taxon>Gloeomargarita</taxon>
    </lineage>
</organism>
<dbReference type="KEGG" id="glt:GlitD10_2704"/>
<sequence length="64" mass="7109">MQNDLSPTHTLACPEFKTPLQAVGNMLFSPEALTVYPILAGIPCLRVENAIVASKYQEFVMNRE</sequence>
<protein>
    <submittedName>
        <fullName evidence="1">Uncharacterized protein</fullName>
    </submittedName>
</protein>
<accession>A0A1J0AGK7</accession>
<evidence type="ECO:0000313" key="1">
    <source>
        <dbReference type="EMBL" id="APB35047.1"/>
    </source>
</evidence>
<proteinExistence type="predicted"/>
<name>A0A1J0AGK7_9CYAN</name>
<dbReference type="SUPFAM" id="SSF158997">
    <property type="entry name" value="Trm112p-like"/>
    <property type="match status" value="1"/>
</dbReference>
<dbReference type="AlphaFoldDB" id="A0A1J0AGK7"/>
<gene>
    <name evidence="1" type="ORF">GlitD10_2704</name>
</gene>
<dbReference type="Gene3D" id="2.20.25.10">
    <property type="match status" value="1"/>
</dbReference>
<dbReference type="STRING" id="1188229.GlitD10_2704"/>
<reference evidence="1 2" key="1">
    <citation type="submission" date="2016-10" db="EMBL/GenBank/DDBJ databases">
        <title>Description of Gloeomargarita lithophora gen. nov., sp. nov., a thylakoid-bearing basal-branching cyanobacterium with intracellular carbonates, and proposal for Gloeomargaritales ord. nov.</title>
        <authorList>
            <person name="Moreira D."/>
            <person name="Tavera R."/>
            <person name="Benzerara K."/>
            <person name="Skouri-Panet F."/>
            <person name="Couradeau E."/>
            <person name="Gerard E."/>
            <person name="Loussert C."/>
            <person name="Novelo E."/>
            <person name="Zivanovic Y."/>
            <person name="Lopez-Garcia P."/>
        </authorList>
    </citation>
    <scope>NUCLEOTIDE SEQUENCE [LARGE SCALE GENOMIC DNA]</scope>
    <source>
        <strain evidence="1 2">D10</strain>
    </source>
</reference>
<dbReference type="EMBL" id="CP017675">
    <property type="protein sequence ID" value="APB35047.1"/>
    <property type="molecule type" value="Genomic_DNA"/>
</dbReference>
<keyword evidence="2" id="KW-1185">Reference proteome</keyword>
<dbReference type="Proteomes" id="UP000180235">
    <property type="component" value="Chromosome"/>
</dbReference>